<keyword evidence="2" id="KW-1185">Reference proteome</keyword>
<reference evidence="1" key="2">
    <citation type="submission" date="2023-01" db="EMBL/GenBank/DDBJ databases">
        <title>Draft genome sequence of Algimonas ampicilliniresistens strain NBRC 108219.</title>
        <authorList>
            <person name="Sun Q."/>
            <person name="Mori K."/>
        </authorList>
    </citation>
    <scope>NUCLEOTIDE SEQUENCE</scope>
    <source>
        <strain evidence="1">NBRC 108219</strain>
    </source>
</reference>
<evidence type="ECO:0000313" key="2">
    <source>
        <dbReference type="Proteomes" id="UP001161391"/>
    </source>
</evidence>
<evidence type="ECO:0000313" key="1">
    <source>
        <dbReference type="EMBL" id="GLQ23861.1"/>
    </source>
</evidence>
<accession>A0ABQ5V8J0</accession>
<sequence>MTGVEGKIKGGVDTPGLSPVCTSVFSVDMVDRGVDTDLRFSQVVLGETVSTPKTKPFLASSILFPT</sequence>
<dbReference type="EMBL" id="BSNK01000002">
    <property type="protein sequence ID" value="GLQ23861.1"/>
    <property type="molecule type" value="Genomic_DNA"/>
</dbReference>
<organism evidence="1 2">
    <name type="scientific">Algimonas ampicilliniresistens</name>
    <dbReference type="NCBI Taxonomy" id="1298735"/>
    <lineage>
        <taxon>Bacteria</taxon>
        <taxon>Pseudomonadati</taxon>
        <taxon>Pseudomonadota</taxon>
        <taxon>Alphaproteobacteria</taxon>
        <taxon>Maricaulales</taxon>
        <taxon>Robiginitomaculaceae</taxon>
        <taxon>Algimonas</taxon>
    </lineage>
</organism>
<name>A0ABQ5V8J0_9PROT</name>
<proteinExistence type="predicted"/>
<dbReference type="Proteomes" id="UP001161391">
    <property type="component" value="Unassembled WGS sequence"/>
</dbReference>
<reference evidence="1" key="1">
    <citation type="journal article" date="2014" name="Int. J. Syst. Evol. Microbiol.">
        <title>Complete genome of a new Firmicutes species belonging to the dominant human colonic microbiota ('Ruminococcus bicirculans') reveals two chromosomes and a selective capacity to utilize plant glucans.</title>
        <authorList>
            <consortium name="NISC Comparative Sequencing Program"/>
            <person name="Wegmann U."/>
            <person name="Louis P."/>
            <person name="Goesmann A."/>
            <person name="Henrissat B."/>
            <person name="Duncan S.H."/>
            <person name="Flint H.J."/>
        </authorList>
    </citation>
    <scope>NUCLEOTIDE SEQUENCE</scope>
    <source>
        <strain evidence="1">NBRC 108219</strain>
    </source>
</reference>
<protein>
    <submittedName>
        <fullName evidence="1">Uncharacterized protein</fullName>
    </submittedName>
</protein>
<comment type="caution">
    <text evidence="1">The sequence shown here is derived from an EMBL/GenBank/DDBJ whole genome shotgun (WGS) entry which is preliminary data.</text>
</comment>
<gene>
    <name evidence="1" type="ORF">GCM10007853_17350</name>
</gene>